<dbReference type="InterPro" id="IPR041618">
    <property type="entry name" value="PKS_DE"/>
</dbReference>
<organism evidence="3 4">
    <name type="scientific">Streptomyces bambusae</name>
    <dbReference type="NCBI Taxonomy" id="1550616"/>
    <lineage>
        <taxon>Bacteria</taxon>
        <taxon>Bacillati</taxon>
        <taxon>Actinomycetota</taxon>
        <taxon>Actinomycetes</taxon>
        <taxon>Kitasatosporales</taxon>
        <taxon>Streptomycetaceae</taxon>
        <taxon>Streptomyces</taxon>
    </lineage>
</organism>
<dbReference type="Gene3D" id="6.10.140.1830">
    <property type="match status" value="1"/>
</dbReference>
<proteinExistence type="predicted"/>
<keyword evidence="4" id="KW-1185">Reference proteome</keyword>
<sequence length="200" mass="21563">ESIDAAGSTAVTQGTLRRDEGGPQRLLASLAEAWTHGAPVDWQAVGETPDAPVELPTYAFQRRTYWLEGTGGGRIPAVVDEAEAAFWESVERADADALAGTLELADAQPLHDLLPALTAWRRRRREANALDARRYRVVWKHRPDGPAASLAGTWLLLTPGAPGDERVEEALTAHGARTHRVALDPAAADRAAWAQLLRAA</sequence>
<feature type="region of interest" description="Disordered" evidence="1">
    <location>
        <begin position="1"/>
        <end position="22"/>
    </location>
</feature>
<gene>
    <name evidence="3" type="ORF">GPJ59_36780</name>
</gene>
<dbReference type="EMBL" id="WTFF01000735">
    <property type="protein sequence ID" value="MBW5487213.1"/>
    <property type="molecule type" value="Genomic_DNA"/>
</dbReference>
<evidence type="ECO:0000313" key="4">
    <source>
        <dbReference type="Proteomes" id="UP000812013"/>
    </source>
</evidence>
<feature type="non-terminal residue" evidence="3">
    <location>
        <position position="200"/>
    </location>
</feature>
<evidence type="ECO:0000256" key="1">
    <source>
        <dbReference type="SAM" id="MobiDB-lite"/>
    </source>
</evidence>
<comment type="caution">
    <text evidence="3">The sequence shown here is derived from an EMBL/GenBank/DDBJ whole genome shotgun (WGS) entry which is preliminary data.</text>
</comment>
<dbReference type="Pfam" id="PF18369">
    <property type="entry name" value="PKS_DE"/>
    <property type="match status" value="1"/>
</dbReference>
<dbReference type="SUPFAM" id="SSF51735">
    <property type="entry name" value="NAD(P)-binding Rossmann-fold domains"/>
    <property type="match status" value="1"/>
</dbReference>
<feature type="domain" description="Polyketide synthase dimerisation element" evidence="2">
    <location>
        <begin position="83"/>
        <end position="126"/>
    </location>
</feature>
<evidence type="ECO:0000313" key="3">
    <source>
        <dbReference type="EMBL" id="MBW5487213.1"/>
    </source>
</evidence>
<accession>A0ABS6ZHH2</accession>
<reference evidence="3 4" key="1">
    <citation type="submission" date="2019-12" db="EMBL/GenBank/DDBJ databases">
        <title>Genome sequence of Streptomyces bambusae.</title>
        <authorList>
            <person name="Bansal K."/>
            <person name="Choksket S."/>
            <person name="Korpole S."/>
            <person name="Patil P.B."/>
        </authorList>
    </citation>
    <scope>NUCLEOTIDE SEQUENCE [LARGE SCALE GENOMIC DNA]</scope>
    <source>
        <strain evidence="3 4">SK60</strain>
    </source>
</reference>
<dbReference type="Proteomes" id="UP000812013">
    <property type="component" value="Unassembled WGS sequence"/>
</dbReference>
<dbReference type="Gene3D" id="3.40.50.11460">
    <property type="match status" value="1"/>
</dbReference>
<dbReference type="Gene3D" id="3.30.70.3290">
    <property type="match status" value="1"/>
</dbReference>
<evidence type="ECO:0000259" key="2">
    <source>
        <dbReference type="Pfam" id="PF18369"/>
    </source>
</evidence>
<name>A0ABS6ZHH2_9ACTN</name>
<dbReference type="InterPro" id="IPR036291">
    <property type="entry name" value="NAD(P)-bd_dom_sf"/>
</dbReference>
<protein>
    <submittedName>
        <fullName evidence="3">Polyketide synthase</fullName>
    </submittedName>
</protein>
<feature type="non-terminal residue" evidence="3">
    <location>
        <position position="1"/>
    </location>
</feature>